<dbReference type="EMBL" id="BGZK01008031">
    <property type="protein sequence ID" value="GBP06704.1"/>
    <property type="molecule type" value="Genomic_DNA"/>
</dbReference>
<evidence type="ECO:0000313" key="1">
    <source>
        <dbReference type="EMBL" id="GBP06704.1"/>
    </source>
</evidence>
<dbReference type="AlphaFoldDB" id="A0A4C1SXQ9"/>
<proteinExistence type="predicted"/>
<accession>A0A4C1SXQ9</accession>
<organism evidence="1 2">
    <name type="scientific">Eumeta variegata</name>
    <name type="common">Bagworm moth</name>
    <name type="synonym">Eumeta japonica</name>
    <dbReference type="NCBI Taxonomy" id="151549"/>
    <lineage>
        <taxon>Eukaryota</taxon>
        <taxon>Metazoa</taxon>
        <taxon>Ecdysozoa</taxon>
        <taxon>Arthropoda</taxon>
        <taxon>Hexapoda</taxon>
        <taxon>Insecta</taxon>
        <taxon>Pterygota</taxon>
        <taxon>Neoptera</taxon>
        <taxon>Endopterygota</taxon>
        <taxon>Lepidoptera</taxon>
        <taxon>Glossata</taxon>
        <taxon>Ditrysia</taxon>
        <taxon>Tineoidea</taxon>
        <taxon>Psychidae</taxon>
        <taxon>Oiketicinae</taxon>
        <taxon>Eumeta</taxon>
    </lineage>
</organism>
<reference evidence="1 2" key="1">
    <citation type="journal article" date="2019" name="Commun. Biol.">
        <title>The bagworm genome reveals a unique fibroin gene that provides high tensile strength.</title>
        <authorList>
            <person name="Kono N."/>
            <person name="Nakamura H."/>
            <person name="Ohtoshi R."/>
            <person name="Tomita M."/>
            <person name="Numata K."/>
            <person name="Arakawa K."/>
        </authorList>
    </citation>
    <scope>NUCLEOTIDE SEQUENCE [LARGE SCALE GENOMIC DNA]</scope>
</reference>
<keyword evidence="2" id="KW-1185">Reference proteome</keyword>
<name>A0A4C1SXQ9_EUMVA</name>
<comment type="caution">
    <text evidence="1">The sequence shown here is derived from an EMBL/GenBank/DDBJ whole genome shotgun (WGS) entry which is preliminary data.</text>
</comment>
<gene>
    <name evidence="1" type="ORF">EVAR_103500_1</name>
</gene>
<dbReference type="Proteomes" id="UP000299102">
    <property type="component" value="Unassembled WGS sequence"/>
</dbReference>
<protein>
    <submittedName>
        <fullName evidence="1">Uncharacterized protein</fullName>
    </submittedName>
</protein>
<sequence length="181" mass="20043">MPLIDLFVEELSESPCRRCKKAARSQNSISGRSGADAVWPTNYGQLNTCSPRWARSGLNWFTARIRNFMAIGGCLVFNECPGAGRPCSTFQRGMSYESRLGFSCTQPLHPPRRPRPHFGFKAKLDSLSINNARPVGSVAAHAPRATSRRCDALARANKKFRAQNYLHINGSYATRSDNAAH</sequence>
<evidence type="ECO:0000313" key="2">
    <source>
        <dbReference type="Proteomes" id="UP000299102"/>
    </source>
</evidence>